<dbReference type="EMBL" id="BMXT01000001">
    <property type="protein sequence ID" value="GGY20811.1"/>
    <property type="molecule type" value="Genomic_DNA"/>
</dbReference>
<evidence type="ECO:0000256" key="1">
    <source>
        <dbReference type="ARBA" id="ARBA00008769"/>
    </source>
</evidence>
<proteinExistence type="inferred from homology"/>
<feature type="chain" id="PRO_5044999253" evidence="2">
    <location>
        <begin position="31"/>
        <end position="443"/>
    </location>
</feature>
<accession>A0ABQ2ZPI3</accession>
<evidence type="ECO:0000256" key="2">
    <source>
        <dbReference type="RuleBase" id="RU363072"/>
    </source>
</evidence>
<keyword evidence="2" id="KW-0732">Signal</keyword>
<sequence>MRSHSIPQLHQTTRCLLFGTALLSVCPAMAQQATTDGWLGQPTMTGDWGGLRTELQNDGITLRAHWTTESAGNPSGGKYQTARYTQQFDLGADFDLDRLWGVPDAKIQFTLTDRSGRSLSADAIGNQFAVQELYGAGQNFRLAELNYQQDLLDHKVIIELGWSPLGDHFANLPAFCDFQNGVICGHANAMTVNSGAHNFPTAEWGARIEVRPTPGFYVATGIYQVNPNEGNADEGFNLSFKSTGAFIPVELGWMTGSGSGELPGNIKVGGYYNTSKAPDVLTDVNGLSAGLTDGSFEQHNGRSGGYVVANHMVYREGPDSACGLYFGAMAGVGDAATAKFRYFWMAGGHFQGTFPGRDDDVVAFMVAYARTNSRLTRYQEDRDSVTPGAVGIQTYESVAEIDYGARLTPWLVLRPNLQYVIHPGGTGKIPDAFVIGLYTQVTF</sequence>
<dbReference type="PANTHER" id="PTHR37944:SF1">
    <property type="entry name" value="PORIN B"/>
    <property type="match status" value="1"/>
</dbReference>
<evidence type="ECO:0000313" key="4">
    <source>
        <dbReference type="Proteomes" id="UP000621898"/>
    </source>
</evidence>
<comment type="caution">
    <text evidence="3">The sequence shown here is derived from an EMBL/GenBank/DDBJ whole genome shotgun (WGS) entry which is preliminary data.</text>
</comment>
<dbReference type="InterPro" id="IPR038673">
    <property type="entry name" value="OprB_sf"/>
</dbReference>
<dbReference type="Proteomes" id="UP000621898">
    <property type="component" value="Unassembled WGS sequence"/>
</dbReference>
<comment type="similarity">
    <text evidence="1 2">Belongs to the OprB family.</text>
</comment>
<protein>
    <submittedName>
        <fullName evidence="3">Porin</fullName>
    </submittedName>
</protein>
<gene>
    <name evidence="3" type="ORF">GCM10008098_11830</name>
</gene>
<dbReference type="Pfam" id="PF04966">
    <property type="entry name" value="OprB"/>
    <property type="match status" value="1"/>
</dbReference>
<dbReference type="InterPro" id="IPR007049">
    <property type="entry name" value="Carb-sel_porin_OprB"/>
</dbReference>
<keyword evidence="4" id="KW-1185">Reference proteome</keyword>
<evidence type="ECO:0000313" key="3">
    <source>
        <dbReference type="EMBL" id="GGY20811.1"/>
    </source>
</evidence>
<dbReference type="PANTHER" id="PTHR37944">
    <property type="entry name" value="PORIN B"/>
    <property type="match status" value="1"/>
</dbReference>
<reference evidence="4" key="1">
    <citation type="journal article" date="2019" name="Int. J. Syst. Evol. Microbiol.">
        <title>The Global Catalogue of Microorganisms (GCM) 10K type strain sequencing project: providing services to taxonomists for standard genome sequencing and annotation.</title>
        <authorList>
            <consortium name="The Broad Institute Genomics Platform"/>
            <consortium name="The Broad Institute Genome Sequencing Center for Infectious Disease"/>
            <person name="Wu L."/>
            <person name="Ma J."/>
        </authorList>
    </citation>
    <scope>NUCLEOTIDE SEQUENCE [LARGE SCALE GENOMIC DNA]</scope>
    <source>
        <strain evidence="4">KCTC 22232</strain>
    </source>
</reference>
<organism evidence="3 4">
    <name type="scientific">Rhodanobacter panaciterrae</name>
    <dbReference type="NCBI Taxonomy" id="490572"/>
    <lineage>
        <taxon>Bacteria</taxon>
        <taxon>Pseudomonadati</taxon>
        <taxon>Pseudomonadota</taxon>
        <taxon>Gammaproteobacteria</taxon>
        <taxon>Lysobacterales</taxon>
        <taxon>Rhodanobacteraceae</taxon>
        <taxon>Rhodanobacter</taxon>
    </lineage>
</organism>
<name>A0ABQ2ZPI3_9GAMM</name>
<feature type="signal peptide" evidence="2">
    <location>
        <begin position="1"/>
        <end position="30"/>
    </location>
</feature>
<dbReference type="Gene3D" id="2.40.160.180">
    <property type="entry name" value="Carbohydrate-selective porin OprB"/>
    <property type="match status" value="1"/>
</dbReference>
<dbReference type="InterPro" id="IPR052932">
    <property type="entry name" value="OprB_Porin"/>
</dbReference>